<dbReference type="AlphaFoldDB" id="A0A9P5TQ69"/>
<reference evidence="1" key="1">
    <citation type="submission" date="2020-11" db="EMBL/GenBank/DDBJ databases">
        <authorList>
            <consortium name="DOE Joint Genome Institute"/>
            <person name="Ahrendt S."/>
            <person name="Riley R."/>
            <person name="Andreopoulos W."/>
            <person name="LaButti K."/>
            <person name="Pangilinan J."/>
            <person name="Ruiz-duenas F.J."/>
            <person name="Barrasa J.M."/>
            <person name="Sanchez-Garcia M."/>
            <person name="Camarero S."/>
            <person name="Miyauchi S."/>
            <person name="Serrano A."/>
            <person name="Linde D."/>
            <person name="Babiker R."/>
            <person name="Drula E."/>
            <person name="Ayuso-Fernandez I."/>
            <person name="Pacheco R."/>
            <person name="Padilla G."/>
            <person name="Ferreira P."/>
            <person name="Barriuso J."/>
            <person name="Kellner H."/>
            <person name="Castanera R."/>
            <person name="Alfaro M."/>
            <person name="Ramirez L."/>
            <person name="Pisabarro A.G."/>
            <person name="Kuo A."/>
            <person name="Tritt A."/>
            <person name="Lipzen A."/>
            <person name="He G."/>
            <person name="Yan M."/>
            <person name="Ng V."/>
            <person name="Cullen D."/>
            <person name="Martin F."/>
            <person name="Rosso M.-N."/>
            <person name="Henrissat B."/>
            <person name="Hibbett D."/>
            <person name="Martinez A.T."/>
            <person name="Grigoriev I.V."/>
        </authorList>
    </citation>
    <scope>NUCLEOTIDE SEQUENCE</scope>
    <source>
        <strain evidence="1">AH 44721</strain>
    </source>
</reference>
<dbReference type="Proteomes" id="UP000724874">
    <property type="component" value="Unassembled WGS sequence"/>
</dbReference>
<accession>A0A9P5TQ69</accession>
<sequence length="166" mass="18439">MGADVGIRFKFIDTDQYITGTSATDIWYAEKEQTVEQLKTDVGSFYPASKVTTAWALKLPPPSNMTLDNYAKVGDYPINDGDYLLFQDPELAKISYSENNGPTKSIWTRRSETILAVKRRAFPGQENNYAFRQNGTTIADTATVGSLVNSTVDNVYLDLIYNARGG</sequence>
<dbReference type="EMBL" id="JADNYJ010000027">
    <property type="protein sequence ID" value="KAF8904089.1"/>
    <property type="molecule type" value="Genomic_DNA"/>
</dbReference>
<comment type="caution">
    <text evidence="1">The sequence shown here is derived from an EMBL/GenBank/DDBJ whole genome shotgun (WGS) entry which is preliminary data.</text>
</comment>
<gene>
    <name evidence="1" type="ORF">CPB84DRAFT_1845485</name>
</gene>
<protein>
    <submittedName>
        <fullName evidence="1">Uncharacterized protein</fullName>
    </submittedName>
</protein>
<evidence type="ECO:0000313" key="1">
    <source>
        <dbReference type="EMBL" id="KAF8904089.1"/>
    </source>
</evidence>
<name>A0A9P5TQ69_GYMJU</name>
<organism evidence="1 2">
    <name type="scientific">Gymnopilus junonius</name>
    <name type="common">Spectacular rustgill mushroom</name>
    <name type="synonym">Gymnopilus spectabilis subsp. junonius</name>
    <dbReference type="NCBI Taxonomy" id="109634"/>
    <lineage>
        <taxon>Eukaryota</taxon>
        <taxon>Fungi</taxon>
        <taxon>Dikarya</taxon>
        <taxon>Basidiomycota</taxon>
        <taxon>Agaricomycotina</taxon>
        <taxon>Agaricomycetes</taxon>
        <taxon>Agaricomycetidae</taxon>
        <taxon>Agaricales</taxon>
        <taxon>Agaricineae</taxon>
        <taxon>Hymenogastraceae</taxon>
        <taxon>Gymnopilus</taxon>
    </lineage>
</organism>
<evidence type="ECO:0000313" key="2">
    <source>
        <dbReference type="Proteomes" id="UP000724874"/>
    </source>
</evidence>
<proteinExistence type="predicted"/>
<keyword evidence="2" id="KW-1185">Reference proteome</keyword>
<dbReference type="OrthoDB" id="10512801at2759"/>